<accession>A0ABV2GHE5</accession>
<comment type="caution">
    <text evidence="1">The sequence shown here is derived from an EMBL/GenBank/DDBJ whole genome shotgun (WGS) entry which is preliminary data.</text>
</comment>
<gene>
    <name evidence="1" type="ORF">ABID19_000462</name>
</gene>
<evidence type="ECO:0000313" key="1">
    <source>
        <dbReference type="EMBL" id="MET3577447.1"/>
    </source>
</evidence>
<dbReference type="EMBL" id="JBEPMC010000001">
    <property type="protein sequence ID" value="MET3577447.1"/>
    <property type="molecule type" value="Genomic_DNA"/>
</dbReference>
<protein>
    <recommendedName>
        <fullName evidence="3">CdiI immunity protein domain-containing protein</fullName>
    </recommendedName>
</protein>
<evidence type="ECO:0008006" key="3">
    <source>
        <dbReference type="Google" id="ProtNLM"/>
    </source>
</evidence>
<evidence type="ECO:0000313" key="2">
    <source>
        <dbReference type="Proteomes" id="UP001549204"/>
    </source>
</evidence>
<keyword evidence="2" id="KW-1185">Reference proteome</keyword>
<organism evidence="1 2">
    <name type="scientific">Mesorhizobium robiniae</name>
    <dbReference type="NCBI Taxonomy" id="559315"/>
    <lineage>
        <taxon>Bacteria</taxon>
        <taxon>Pseudomonadati</taxon>
        <taxon>Pseudomonadota</taxon>
        <taxon>Alphaproteobacteria</taxon>
        <taxon>Hyphomicrobiales</taxon>
        <taxon>Phyllobacteriaceae</taxon>
        <taxon>Mesorhizobium</taxon>
    </lineage>
</organism>
<proteinExistence type="predicted"/>
<name>A0ABV2GHE5_9HYPH</name>
<dbReference type="Proteomes" id="UP001549204">
    <property type="component" value="Unassembled WGS sequence"/>
</dbReference>
<sequence length="143" mass="17018">MTDAVEDTEEPISAILLNQRYRNHLIGYFSWVSSFQEQREYQATVPLVHIPHEAFNQWEDYASDRILDHYVEPVFSKDEQEALRAFRDVWNSASDDTPQRLPSLEELIGTESWERLRIAAEKALDVFMRRGPFDWDREEFPMH</sequence>
<reference evidence="1 2" key="1">
    <citation type="submission" date="2024-06" db="EMBL/GenBank/DDBJ databases">
        <title>Genomic Encyclopedia of Type Strains, Phase IV (KMG-IV): sequencing the most valuable type-strain genomes for metagenomic binning, comparative biology and taxonomic classification.</title>
        <authorList>
            <person name="Goeker M."/>
        </authorList>
    </citation>
    <scope>NUCLEOTIDE SEQUENCE [LARGE SCALE GENOMIC DNA]</scope>
    <source>
        <strain evidence="1 2">DSM 100022</strain>
    </source>
</reference>